<evidence type="ECO:0000313" key="2">
    <source>
        <dbReference type="Proteomes" id="UP000322294"/>
    </source>
</evidence>
<dbReference type="EMBL" id="VNHO01000013">
    <property type="protein sequence ID" value="TYP54245.1"/>
    <property type="molecule type" value="Genomic_DNA"/>
</dbReference>
<dbReference type="AlphaFoldDB" id="A0A5S5AQV1"/>
<keyword evidence="2" id="KW-1185">Reference proteome</keyword>
<protein>
    <submittedName>
        <fullName evidence="1">Uncharacterized protein</fullName>
    </submittedName>
</protein>
<organism evidence="1 2">
    <name type="scientific">Thermosediminibacter litoriperuensis</name>
    <dbReference type="NCBI Taxonomy" id="291989"/>
    <lineage>
        <taxon>Bacteria</taxon>
        <taxon>Bacillati</taxon>
        <taxon>Bacillota</taxon>
        <taxon>Clostridia</taxon>
        <taxon>Thermosediminibacterales</taxon>
        <taxon>Thermosediminibacteraceae</taxon>
        <taxon>Thermosediminibacter</taxon>
    </lineage>
</organism>
<dbReference type="RefSeq" id="WP_148867213.1">
    <property type="nucleotide sequence ID" value="NZ_VNHO01000013.1"/>
</dbReference>
<evidence type="ECO:0000313" key="1">
    <source>
        <dbReference type="EMBL" id="TYP54245.1"/>
    </source>
</evidence>
<accession>A0A5S5AQV1</accession>
<reference evidence="1 2" key="1">
    <citation type="submission" date="2019-07" db="EMBL/GenBank/DDBJ databases">
        <title>Genomic Encyclopedia of Type Strains, Phase I: the one thousand microbial genomes (KMG-I) project.</title>
        <authorList>
            <person name="Kyrpides N."/>
        </authorList>
    </citation>
    <scope>NUCLEOTIDE SEQUENCE [LARGE SCALE GENOMIC DNA]</scope>
    <source>
        <strain evidence="1 2">DSM 16647</strain>
    </source>
</reference>
<name>A0A5S5AQV1_9FIRM</name>
<gene>
    <name evidence="1" type="ORF">LZ11_01455</name>
</gene>
<comment type="caution">
    <text evidence="1">The sequence shown here is derived from an EMBL/GenBank/DDBJ whole genome shotgun (WGS) entry which is preliminary data.</text>
</comment>
<dbReference type="Proteomes" id="UP000322294">
    <property type="component" value="Unassembled WGS sequence"/>
</dbReference>
<sequence length="69" mass="7881">MENGMVLNPDGSANAEFGTEPDIFAELTYEDYLKYLEWEKNNPETKGLVNPYDTVVNKVLEIINRRLTG</sequence>
<proteinExistence type="predicted"/>